<proteinExistence type="predicted"/>
<organism evidence="1">
    <name type="scientific">marine sediment metagenome</name>
    <dbReference type="NCBI Taxonomy" id="412755"/>
    <lineage>
        <taxon>unclassified sequences</taxon>
        <taxon>metagenomes</taxon>
        <taxon>ecological metagenomes</taxon>
    </lineage>
</organism>
<name>A0A0F9L8B1_9ZZZZ</name>
<evidence type="ECO:0000313" key="1">
    <source>
        <dbReference type="EMBL" id="KKM91089.1"/>
    </source>
</evidence>
<reference evidence="1" key="1">
    <citation type="journal article" date="2015" name="Nature">
        <title>Complex archaea that bridge the gap between prokaryotes and eukaryotes.</title>
        <authorList>
            <person name="Spang A."/>
            <person name="Saw J.H."/>
            <person name="Jorgensen S.L."/>
            <person name="Zaremba-Niedzwiedzka K."/>
            <person name="Martijn J."/>
            <person name="Lind A.E."/>
            <person name="van Eijk R."/>
            <person name="Schleper C."/>
            <person name="Guy L."/>
            <person name="Ettema T.J."/>
        </authorList>
    </citation>
    <scope>NUCLEOTIDE SEQUENCE</scope>
</reference>
<accession>A0A0F9L8B1</accession>
<gene>
    <name evidence="1" type="ORF">LCGC14_1232120</name>
</gene>
<sequence length="180" mass="20115">MEDRVSVAEEMAAITQAENAEPKAPRIGKTELTPAQKLRDNLEKVYEEVRDYGLGSDQKTTDIREAISEKVRQFVSMAQRKPGMLEQAVDKLKAECAASQQKAYIDYRSIRMALQMIEGRPITSARDRALARECGFVSTVVCAKGNLTGGVLDIVPSVPRIPLTPRELKKRKKERQGLLK</sequence>
<feature type="non-terminal residue" evidence="1">
    <location>
        <position position="180"/>
    </location>
</feature>
<dbReference type="EMBL" id="LAZR01006584">
    <property type="protein sequence ID" value="KKM91089.1"/>
    <property type="molecule type" value="Genomic_DNA"/>
</dbReference>
<protein>
    <submittedName>
        <fullName evidence="1">Uncharacterized protein</fullName>
    </submittedName>
</protein>
<dbReference type="AlphaFoldDB" id="A0A0F9L8B1"/>
<comment type="caution">
    <text evidence="1">The sequence shown here is derived from an EMBL/GenBank/DDBJ whole genome shotgun (WGS) entry which is preliminary data.</text>
</comment>